<feature type="domain" description="VOC" evidence="1">
    <location>
        <begin position="152"/>
        <end position="269"/>
    </location>
</feature>
<dbReference type="PANTHER" id="PTHR36110:SF2">
    <property type="entry name" value="RING-CLEAVING DIOXYGENASE MHQE-RELATED"/>
    <property type="match status" value="1"/>
</dbReference>
<organism evidence="2 3">
    <name type="scientific">Paenibacillus residui</name>
    <dbReference type="NCBI Taxonomy" id="629724"/>
    <lineage>
        <taxon>Bacteria</taxon>
        <taxon>Bacillati</taxon>
        <taxon>Bacillota</taxon>
        <taxon>Bacilli</taxon>
        <taxon>Bacillales</taxon>
        <taxon>Paenibacillaceae</taxon>
        <taxon>Paenibacillus</taxon>
    </lineage>
</organism>
<dbReference type="Pfam" id="PF00903">
    <property type="entry name" value="Glyoxalase"/>
    <property type="match status" value="1"/>
</dbReference>
<dbReference type="CDD" id="cd08347">
    <property type="entry name" value="PcpA_C_like"/>
    <property type="match status" value="1"/>
</dbReference>
<gene>
    <name evidence="2" type="ORF">ACFQ03_04925</name>
</gene>
<protein>
    <submittedName>
        <fullName evidence="2">Ring-cleaving dioxygenase</fullName>
    </submittedName>
</protein>
<dbReference type="EMBL" id="JBHTIU010000013">
    <property type="protein sequence ID" value="MFD0868481.1"/>
    <property type="molecule type" value="Genomic_DNA"/>
</dbReference>
<dbReference type="InterPro" id="IPR029068">
    <property type="entry name" value="Glyas_Bleomycin-R_OHBP_Dase"/>
</dbReference>
<comment type="caution">
    <text evidence="2">The sequence shown here is derived from an EMBL/GenBank/DDBJ whole genome shotgun (WGS) entry which is preliminary data.</text>
</comment>
<feature type="domain" description="VOC" evidence="1">
    <location>
        <begin position="7"/>
        <end position="131"/>
    </location>
</feature>
<sequence>MSLQTAGIHHITAFARDPQANVDFYAGVLGLRLVKKTINFDAPEVYHLYFGDQAGSPGTIMTFFPWPNSRRGRVGGGQVGVTTYVVPPGTLEFWENRLKSFGISTVKQTRFGEEYVQFSDNEGLRLELVEREEGPNSEWWFGGIPAEKAIKGFGGAILFSTDAAATRKTLEQTLGMKKIGEDVGNTRYRASGQLGNIIDVPHSDIAMGAGGAGTVHHIAWRAKDFAEHVDWRVLAEEQGYQPTPLIDRQYFNAIYFREQGGILFEIATDPPGFARDEAPSALGEKLMLPEWYEPYRSEIEANLPPIEIRAMEGKQE</sequence>
<evidence type="ECO:0000313" key="2">
    <source>
        <dbReference type="EMBL" id="MFD0868481.1"/>
    </source>
</evidence>
<keyword evidence="2" id="KW-0560">Oxidoreductase</keyword>
<dbReference type="Proteomes" id="UP001597120">
    <property type="component" value="Unassembled WGS sequence"/>
</dbReference>
<dbReference type="InterPro" id="IPR004360">
    <property type="entry name" value="Glyas_Fos-R_dOase_dom"/>
</dbReference>
<evidence type="ECO:0000313" key="3">
    <source>
        <dbReference type="Proteomes" id="UP001597120"/>
    </source>
</evidence>
<keyword evidence="2" id="KW-0223">Dioxygenase</keyword>
<proteinExistence type="predicted"/>
<dbReference type="GO" id="GO:0051213">
    <property type="term" value="F:dioxygenase activity"/>
    <property type="evidence" value="ECO:0007669"/>
    <property type="project" value="UniProtKB-KW"/>
</dbReference>
<dbReference type="InterPro" id="IPR037523">
    <property type="entry name" value="VOC_core"/>
</dbReference>
<dbReference type="SUPFAM" id="SSF54593">
    <property type="entry name" value="Glyoxalase/Bleomycin resistance protein/Dihydroxybiphenyl dioxygenase"/>
    <property type="match status" value="1"/>
</dbReference>
<reference evidence="3" key="1">
    <citation type="journal article" date="2019" name="Int. J. Syst. Evol. Microbiol.">
        <title>The Global Catalogue of Microorganisms (GCM) 10K type strain sequencing project: providing services to taxonomists for standard genome sequencing and annotation.</title>
        <authorList>
            <consortium name="The Broad Institute Genomics Platform"/>
            <consortium name="The Broad Institute Genome Sequencing Center for Infectious Disease"/>
            <person name="Wu L."/>
            <person name="Ma J."/>
        </authorList>
    </citation>
    <scope>NUCLEOTIDE SEQUENCE [LARGE SCALE GENOMIC DNA]</scope>
    <source>
        <strain evidence="3">CCUG 57263</strain>
    </source>
</reference>
<keyword evidence="3" id="KW-1185">Reference proteome</keyword>
<name>A0ABW3D680_9BACL</name>
<evidence type="ECO:0000259" key="1">
    <source>
        <dbReference type="PROSITE" id="PS51819"/>
    </source>
</evidence>
<dbReference type="PANTHER" id="PTHR36110">
    <property type="entry name" value="RING-CLEAVING DIOXYGENASE MHQE-RELATED"/>
    <property type="match status" value="1"/>
</dbReference>
<accession>A0ABW3D680</accession>
<dbReference type="InterPro" id="IPR052537">
    <property type="entry name" value="Extradiol_RC_dioxygenase"/>
</dbReference>
<dbReference type="PROSITE" id="PS51819">
    <property type="entry name" value="VOC"/>
    <property type="match status" value="2"/>
</dbReference>
<dbReference type="Gene3D" id="3.10.180.10">
    <property type="entry name" value="2,3-Dihydroxybiphenyl 1,2-Dioxygenase, domain 1"/>
    <property type="match status" value="2"/>
</dbReference>
<dbReference type="RefSeq" id="WP_379286485.1">
    <property type="nucleotide sequence ID" value="NZ_JBHTIU010000013.1"/>
</dbReference>